<keyword evidence="6 13" id="KW-0489">Methyltransferase</keyword>
<dbReference type="Gene3D" id="3.30.70.1170">
    <property type="entry name" value="Sun protein, domain 3"/>
    <property type="match status" value="1"/>
</dbReference>
<dbReference type="InterPro" id="IPR023267">
    <property type="entry name" value="RCMT"/>
</dbReference>
<keyword evidence="8 13" id="KW-0949">S-adenosyl-L-methionine</keyword>
<dbReference type="Proteomes" id="UP000239706">
    <property type="component" value="Unassembled WGS sequence"/>
</dbReference>
<dbReference type="NCBIfam" id="NF011494">
    <property type="entry name" value="PRK14902.1"/>
    <property type="match status" value="1"/>
</dbReference>
<comment type="subcellular location">
    <subcellularLocation>
        <location evidence="2">Cytoplasm</location>
    </subcellularLocation>
</comment>
<keyword evidence="5" id="KW-0698">rRNA processing</keyword>
<dbReference type="InterPro" id="IPR054728">
    <property type="entry name" value="RsmB-like_ferredoxin"/>
</dbReference>
<feature type="domain" description="SAM-dependent MTase RsmB/NOP-type" evidence="14">
    <location>
        <begin position="167"/>
        <end position="440"/>
    </location>
</feature>
<feature type="binding site" evidence="13">
    <location>
        <position position="281"/>
    </location>
    <ligand>
        <name>S-adenosyl-L-methionine</name>
        <dbReference type="ChEBI" id="CHEBI:59789"/>
    </ligand>
</feature>
<protein>
    <recommendedName>
        <fullName evidence="3">16S rRNA (cytosine(967)-C(5))-methyltransferase</fullName>
        <ecNumber evidence="3">2.1.1.176</ecNumber>
    </recommendedName>
    <alternativeName>
        <fullName evidence="10">16S rRNA m5C967 methyltransferase</fullName>
    </alternativeName>
    <alternativeName>
        <fullName evidence="11">rRNA (cytosine-C(5)-)-methyltransferase RsmB</fullName>
    </alternativeName>
</protein>
<keyword evidence="9 13" id="KW-0694">RNA-binding</keyword>
<keyword evidence="16" id="KW-1185">Reference proteome</keyword>
<proteinExistence type="inferred from homology"/>
<dbReference type="InterPro" id="IPR006027">
    <property type="entry name" value="NusB_RsmB_TIM44"/>
</dbReference>
<dbReference type="PANTHER" id="PTHR22807:SF53">
    <property type="entry name" value="RIBOSOMAL RNA SMALL SUBUNIT METHYLTRANSFERASE B-RELATED"/>
    <property type="match status" value="1"/>
</dbReference>
<sequence length="441" mass="50170">MESSRKIALDILEEVLNKNAYSNIAINNKLNRHNLGDKDKALVTEIVYGTLKYKYTIDKILDYHLKNGIKNLDNYVLNILRIGIYQIRYLDKIPAFAAVNECVKLGKNKSKGASKLINGVLRNYLRSENINYCTGDELDKISFEYSFPKWMVKLFVQQYGLEIGVNILKGLNTIPSVTVRVNNLKGNFEEVWNKLSENHYNIEEGLICPEAIKIIKGRNIEKNPLFKEGFITVQDESAMLVAPAMDLSDNMNVMDLCSAPGGKATHISEIINNTGKVLAFDIHENKLSLIKENAYRLGITNIFLDTMDATLYNHKFEETADRVLIDVPCSGLGIIRKKPEIKYTKDLKNLKSIIGTQRKILTNAAHYVKEDGIIIYSTCTLNKEENEGNIKWFMDKFPSFKVEPIFYGNLDNLIYSQLGTITILPNESMDGFFIAKLKKIR</sequence>
<evidence type="ECO:0000256" key="4">
    <source>
        <dbReference type="ARBA" id="ARBA00022490"/>
    </source>
</evidence>
<evidence type="ECO:0000256" key="13">
    <source>
        <dbReference type="PROSITE-ProRule" id="PRU01023"/>
    </source>
</evidence>
<accession>A0A2T0B507</accession>
<dbReference type="Pfam" id="PF01189">
    <property type="entry name" value="Methyltr_RsmB-F"/>
    <property type="match status" value="1"/>
</dbReference>
<evidence type="ECO:0000256" key="5">
    <source>
        <dbReference type="ARBA" id="ARBA00022552"/>
    </source>
</evidence>
<dbReference type="GO" id="GO:0005737">
    <property type="term" value="C:cytoplasm"/>
    <property type="evidence" value="ECO:0007669"/>
    <property type="project" value="UniProtKB-SubCell"/>
</dbReference>
<dbReference type="GO" id="GO:0008649">
    <property type="term" value="F:rRNA methyltransferase activity"/>
    <property type="evidence" value="ECO:0007669"/>
    <property type="project" value="InterPro"/>
</dbReference>
<evidence type="ECO:0000256" key="8">
    <source>
        <dbReference type="ARBA" id="ARBA00022691"/>
    </source>
</evidence>
<evidence type="ECO:0000256" key="11">
    <source>
        <dbReference type="ARBA" id="ARBA00031088"/>
    </source>
</evidence>
<feature type="binding site" evidence="13">
    <location>
        <begin position="257"/>
        <end position="263"/>
    </location>
    <ligand>
        <name>S-adenosyl-L-methionine</name>
        <dbReference type="ChEBI" id="CHEBI:59789"/>
    </ligand>
</feature>
<name>A0A2T0B507_9CLOT</name>
<dbReference type="RefSeq" id="WP_106063320.1">
    <property type="nucleotide sequence ID" value="NZ_PVXO01000033.1"/>
</dbReference>
<dbReference type="PANTHER" id="PTHR22807">
    <property type="entry name" value="NOP2 YEAST -RELATED NOL1/NOP2/FMU SUN DOMAIN-CONTAINING"/>
    <property type="match status" value="1"/>
</dbReference>
<dbReference type="EMBL" id="PVXO01000033">
    <property type="protein sequence ID" value="PRR78978.1"/>
    <property type="molecule type" value="Genomic_DNA"/>
</dbReference>
<dbReference type="FunFam" id="3.30.70.1170:FF:000003">
    <property type="entry name" value="16S rRNA (Cytosine(967)-C(5))-methyltransferase RsmB"/>
    <property type="match status" value="1"/>
</dbReference>
<dbReference type="FunFam" id="1.10.940.10:FF:000006">
    <property type="entry name" value="16S rRNA (Cytosine(967)-C(5))-methyltransferase RsmB"/>
    <property type="match status" value="1"/>
</dbReference>
<evidence type="ECO:0000256" key="2">
    <source>
        <dbReference type="ARBA" id="ARBA00004496"/>
    </source>
</evidence>
<evidence type="ECO:0000313" key="16">
    <source>
        <dbReference type="Proteomes" id="UP000239706"/>
    </source>
</evidence>
<dbReference type="Gene3D" id="3.40.50.150">
    <property type="entry name" value="Vaccinia Virus protein VP39"/>
    <property type="match status" value="1"/>
</dbReference>
<dbReference type="SUPFAM" id="SSF53335">
    <property type="entry name" value="S-adenosyl-L-methionine-dependent methyltransferases"/>
    <property type="match status" value="1"/>
</dbReference>
<evidence type="ECO:0000256" key="6">
    <source>
        <dbReference type="ARBA" id="ARBA00022603"/>
    </source>
</evidence>
<dbReference type="GO" id="GO:0003723">
    <property type="term" value="F:RNA binding"/>
    <property type="evidence" value="ECO:0007669"/>
    <property type="project" value="UniProtKB-UniRule"/>
</dbReference>
<feature type="binding site" evidence="13">
    <location>
        <position position="326"/>
    </location>
    <ligand>
        <name>S-adenosyl-L-methionine</name>
        <dbReference type="ChEBI" id="CHEBI:59789"/>
    </ligand>
</feature>
<comment type="caution">
    <text evidence="15">The sequence shown here is derived from an EMBL/GenBank/DDBJ whole genome shotgun (WGS) entry which is preliminary data.</text>
</comment>
<organism evidence="15 16">
    <name type="scientific">Clostridium liquoris</name>
    <dbReference type="NCBI Taxonomy" id="1289519"/>
    <lineage>
        <taxon>Bacteria</taxon>
        <taxon>Bacillati</taxon>
        <taxon>Bacillota</taxon>
        <taxon>Clostridia</taxon>
        <taxon>Eubacteriales</taxon>
        <taxon>Clostridiaceae</taxon>
        <taxon>Clostridium</taxon>
    </lineage>
</organism>
<comment type="function">
    <text evidence="1">Specifically methylates the cytosine at position 967 (m5C967) of 16S rRNA.</text>
</comment>
<dbReference type="AlphaFoldDB" id="A0A2T0B507"/>
<evidence type="ECO:0000256" key="9">
    <source>
        <dbReference type="ARBA" id="ARBA00022884"/>
    </source>
</evidence>
<evidence type="ECO:0000256" key="12">
    <source>
        <dbReference type="ARBA" id="ARBA00047283"/>
    </source>
</evidence>
<reference evidence="15 16" key="1">
    <citation type="submission" date="2018-03" db="EMBL/GenBank/DDBJ databases">
        <title>Genome sequence of Clostridium liquoris DSM 100320.</title>
        <authorList>
            <person name="Poehlein A."/>
            <person name="Daniel R."/>
        </authorList>
    </citation>
    <scope>NUCLEOTIDE SEQUENCE [LARGE SCALE GENOMIC DNA]</scope>
    <source>
        <strain evidence="15 16">DSM 100320</strain>
    </source>
</reference>
<evidence type="ECO:0000259" key="14">
    <source>
        <dbReference type="PROSITE" id="PS51686"/>
    </source>
</evidence>
<evidence type="ECO:0000256" key="7">
    <source>
        <dbReference type="ARBA" id="ARBA00022679"/>
    </source>
</evidence>
<evidence type="ECO:0000256" key="3">
    <source>
        <dbReference type="ARBA" id="ARBA00012140"/>
    </source>
</evidence>
<dbReference type="Pfam" id="PF22458">
    <property type="entry name" value="RsmF-B_ferredox"/>
    <property type="match status" value="1"/>
</dbReference>
<gene>
    <name evidence="15" type="primary">rsmB</name>
    <name evidence="15" type="ORF">CLLI_11980</name>
</gene>
<dbReference type="FunFam" id="3.40.50.150:FF:000022">
    <property type="entry name" value="Ribosomal RNA small subunit methyltransferase B"/>
    <property type="match status" value="1"/>
</dbReference>
<dbReference type="InterPro" id="IPR004573">
    <property type="entry name" value="rRNA_ssu_MeTfrase_B"/>
</dbReference>
<evidence type="ECO:0000313" key="15">
    <source>
        <dbReference type="EMBL" id="PRR78978.1"/>
    </source>
</evidence>
<dbReference type="InterPro" id="IPR049560">
    <property type="entry name" value="MeTrfase_RsmB-F_NOP2_cat"/>
</dbReference>
<dbReference type="InterPro" id="IPR001678">
    <property type="entry name" value="MeTrfase_RsmB-F_NOP2_dom"/>
</dbReference>
<comment type="catalytic activity">
    <reaction evidence="12">
        <text>cytidine(967) in 16S rRNA + S-adenosyl-L-methionine = 5-methylcytidine(967) in 16S rRNA + S-adenosyl-L-homocysteine + H(+)</text>
        <dbReference type="Rhea" id="RHEA:42748"/>
        <dbReference type="Rhea" id="RHEA-COMP:10219"/>
        <dbReference type="Rhea" id="RHEA-COMP:10220"/>
        <dbReference type="ChEBI" id="CHEBI:15378"/>
        <dbReference type="ChEBI" id="CHEBI:57856"/>
        <dbReference type="ChEBI" id="CHEBI:59789"/>
        <dbReference type="ChEBI" id="CHEBI:74483"/>
        <dbReference type="ChEBI" id="CHEBI:82748"/>
        <dbReference type="EC" id="2.1.1.176"/>
    </reaction>
</comment>
<dbReference type="Pfam" id="PF01029">
    <property type="entry name" value="NusB"/>
    <property type="match status" value="1"/>
</dbReference>
<dbReference type="PROSITE" id="PS51686">
    <property type="entry name" value="SAM_MT_RSMB_NOP"/>
    <property type="match status" value="1"/>
</dbReference>
<evidence type="ECO:0000256" key="1">
    <source>
        <dbReference type="ARBA" id="ARBA00002724"/>
    </source>
</evidence>
<evidence type="ECO:0000256" key="10">
    <source>
        <dbReference type="ARBA" id="ARBA00030399"/>
    </source>
</evidence>
<dbReference type="SUPFAM" id="SSF48013">
    <property type="entry name" value="NusB-like"/>
    <property type="match status" value="1"/>
</dbReference>
<dbReference type="Gene3D" id="1.10.940.10">
    <property type="entry name" value="NusB-like"/>
    <property type="match status" value="1"/>
</dbReference>
<comment type="similarity">
    <text evidence="13">Belongs to the class I-like SAM-binding methyltransferase superfamily. RsmB/NOP family.</text>
</comment>
<feature type="active site" description="Nucleophile" evidence="13">
    <location>
        <position position="379"/>
    </location>
</feature>
<dbReference type="OrthoDB" id="9810297at2"/>
<dbReference type="PRINTS" id="PR02008">
    <property type="entry name" value="RCMTFAMILY"/>
</dbReference>
<dbReference type="InterPro" id="IPR035926">
    <property type="entry name" value="NusB-like_sf"/>
</dbReference>
<keyword evidence="4" id="KW-0963">Cytoplasm</keyword>
<dbReference type="EC" id="2.1.1.176" evidence="3"/>
<feature type="binding site" evidence="13">
    <location>
        <position position="308"/>
    </location>
    <ligand>
        <name>S-adenosyl-L-methionine</name>
        <dbReference type="ChEBI" id="CHEBI:59789"/>
    </ligand>
</feature>
<dbReference type="NCBIfam" id="TIGR00563">
    <property type="entry name" value="rsmB"/>
    <property type="match status" value="1"/>
</dbReference>
<keyword evidence="7 13" id="KW-0808">Transferase</keyword>
<dbReference type="GO" id="GO:0006355">
    <property type="term" value="P:regulation of DNA-templated transcription"/>
    <property type="evidence" value="ECO:0007669"/>
    <property type="project" value="InterPro"/>
</dbReference>
<dbReference type="InterPro" id="IPR029063">
    <property type="entry name" value="SAM-dependent_MTases_sf"/>
</dbReference>